<name>A0AAF0BKX3_9PROT</name>
<reference evidence="4" key="1">
    <citation type="submission" date="2023-01" db="EMBL/GenBank/DDBJ databases">
        <title>The genome sequence of Kordiimonadaceae bacterium 6D33.</title>
        <authorList>
            <person name="Liu Y."/>
        </authorList>
    </citation>
    <scope>NUCLEOTIDE SEQUENCE</scope>
    <source>
        <strain evidence="4">6D33</strain>
    </source>
</reference>
<feature type="compositionally biased region" description="Polar residues" evidence="2">
    <location>
        <begin position="331"/>
        <end position="340"/>
    </location>
</feature>
<feature type="domain" description="eCIS core" evidence="3">
    <location>
        <begin position="34"/>
        <end position="99"/>
    </location>
</feature>
<proteinExistence type="predicted"/>
<sequence>MTRSKSHRDSALPSAPGAGKDGVALQRKPSAGDLPENLQSSIESLSGQSMADVKVQFNSPEPGKYGAHAFARGASIHVAPGQEQHLPHEAWHVAQQKQGRVSATGKMSGMPVNTDQSLEREADTMGAKAMQMAVNAQATLPLQFGFGDTSLPALLQLKDSHVAFTQQELDFSAKGKGHKVAVGKKTTADLVPHKPLKGSSPGSSKEHDLLMKELRIHYPGEGFLRGHLLNDNLGGPGIWENMFPITAKANGSHLYDVEKPVKQALLDAYELNEKTVSKDKYSVHYAVEAVSTGQMDEFIEDPRASLHCTWKVEPKVSDKDMHGEKSHHTGAVSTGSTPGVKQGQNAALLGIQWGSEGSGRTKQVRAGFKNKEYETEGKSVPPTPNGPAKNIAKKALMSVELTRNQLQETKSATEELMDKISKGNPGWKEADAADDRLVEADEALDAAVDALEDSKNKIS</sequence>
<evidence type="ECO:0000256" key="2">
    <source>
        <dbReference type="SAM" id="MobiDB-lite"/>
    </source>
</evidence>
<gene>
    <name evidence="4" type="ORF">PH603_13025</name>
</gene>
<organism evidence="4 5">
    <name type="scientific">Gimibacter soli</name>
    <dbReference type="NCBI Taxonomy" id="3024400"/>
    <lineage>
        <taxon>Bacteria</taxon>
        <taxon>Pseudomonadati</taxon>
        <taxon>Pseudomonadota</taxon>
        <taxon>Alphaproteobacteria</taxon>
        <taxon>Kordiimonadales</taxon>
        <taxon>Temperatibacteraceae</taxon>
        <taxon>Gimibacter</taxon>
    </lineage>
</organism>
<feature type="region of interest" description="Disordered" evidence="2">
    <location>
        <begin position="319"/>
        <end position="340"/>
    </location>
</feature>
<keyword evidence="5" id="KW-1185">Reference proteome</keyword>
<protein>
    <submittedName>
        <fullName evidence="4">DUF4157 domain-containing protein</fullName>
    </submittedName>
</protein>
<dbReference type="Proteomes" id="UP001217500">
    <property type="component" value="Chromosome"/>
</dbReference>
<dbReference type="InterPro" id="IPR025295">
    <property type="entry name" value="eCIS_core_dom"/>
</dbReference>
<dbReference type="EMBL" id="CP116805">
    <property type="protein sequence ID" value="WCL53462.1"/>
    <property type="molecule type" value="Genomic_DNA"/>
</dbReference>
<evidence type="ECO:0000259" key="3">
    <source>
        <dbReference type="Pfam" id="PF13699"/>
    </source>
</evidence>
<feature type="region of interest" description="Disordered" evidence="2">
    <location>
        <begin position="1"/>
        <end position="37"/>
    </location>
</feature>
<dbReference type="Pfam" id="PF13699">
    <property type="entry name" value="eCIS_core"/>
    <property type="match status" value="1"/>
</dbReference>
<accession>A0AAF0BKX3</accession>
<dbReference type="KEGG" id="gso:PH603_13025"/>
<feature type="coiled-coil region" evidence="1">
    <location>
        <begin position="399"/>
        <end position="457"/>
    </location>
</feature>
<evidence type="ECO:0000313" key="4">
    <source>
        <dbReference type="EMBL" id="WCL53462.1"/>
    </source>
</evidence>
<dbReference type="AlphaFoldDB" id="A0AAF0BKX3"/>
<evidence type="ECO:0000313" key="5">
    <source>
        <dbReference type="Proteomes" id="UP001217500"/>
    </source>
</evidence>
<keyword evidence="1" id="KW-0175">Coiled coil</keyword>
<evidence type="ECO:0000256" key="1">
    <source>
        <dbReference type="SAM" id="Coils"/>
    </source>
</evidence>
<dbReference type="RefSeq" id="WP_289502974.1">
    <property type="nucleotide sequence ID" value="NZ_CP116805.1"/>
</dbReference>